<organism evidence="1 2">
    <name type="scientific">Oceanospirillum linum</name>
    <dbReference type="NCBI Taxonomy" id="966"/>
    <lineage>
        <taxon>Bacteria</taxon>
        <taxon>Pseudomonadati</taxon>
        <taxon>Pseudomonadota</taxon>
        <taxon>Gammaproteobacteria</taxon>
        <taxon>Oceanospirillales</taxon>
        <taxon>Oceanospirillaceae</taxon>
        <taxon>Oceanospirillum</taxon>
    </lineage>
</organism>
<dbReference type="Proteomes" id="UP000190064">
    <property type="component" value="Unassembled WGS sequence"/>
</dbReference>
<protein>
    <submittedName>
        <fullName evidence="1">Uncharacterized protein</fullName>
    </submittedName>
</protein>
<proteinExistence type="predicted"/>
<dbReference type="EMBL" id="MTSD02000002">
    <property type="protein sequence ID" value="OOV87458.1"/>
    <property type="molecule type" value="Genomic_DNA"/>
</dbReference>
<name>A0A1T1HC58_OCELI</name>
<accession>A0A1T1HC58</accession>
<evidence type="ECO:0000313" key="2">
    <source>
        <dbReference type="Proteomes" id="UP000190064"/>
    </source>
</evidence>
<evidence type="ECO:0000313" key="1">
    <source>
        <dbReference type="EMBL" id="OOV87458.1"/>
    </source>
</evidence>
<dbReference type="AlphaFoldDB" id="A0A1T1HC58"/>
<gene>
    <name evidence="1" type="ORF">BTA35_0205280</name>
</gene>
<sequence>MGTLIRTDVSIELLQEFKTILGINTVCDADTGTYHLEIKTKSIEMVLLDCISNSWDLVAILDGDSKSIFLTHTNPVGMERSQGLLA</sequence>
<comment type="caution">
    <text evidence="1">The sequence shown here is derived from an EMBL/GenBank/DDBJ whole genome shotgun (WGS) entry which is preliminary data.</text>
</comment>
<keyword evidence="2" id="KW-1185">Reference proteome</keyword>
<dbReference type="RefSeq" id="WP_078318788.1">
    <property type="nucleotide sequence ID" value="NZ_FXTS01000002.1"/>
</dbReference>
<reference evidence="1" key="1">
    <citation type="submission" date="2017-02" db="EMBL/GenBank/DDBJ databases">
        <title>Draft Genome Sequence of the Salt Water Bacterium Oceanospirillum linum ATCC 11336.</title>
        <authorList>
            <person name="Trachtenberg A.M."/>
            <person name="Carney J.G."/>
            <person name="Linnane J.D."/>
            <person name="Rheaume B.A."/>
            <person name="Pitts N.L."/>
            <person name="Mykles D.L."/>
            <person name="Maclea K.S."/>
        </authorList>
    </citation>
    <scope>NUCLEOTIDE SEQUENCE [LARGE SCALE GENOMIC DNA]</scope>
    <source>
        <strain evidence="1">ATCC 11336</strain>
    </source>
</reference>